<accession>A0A507C0E4</accession>
<dbReference type="Pfam" id="PF11540">
    <property type="entry name" value="Dynein_IC2"/>
    <property type="match status" value="1"/>
</dbReference>
<keyword evidence="3" id="KW-0963">Cytoplasm</keyword>
<dbReference type="Gene3D" id="2.130.10.10">
    <property type="entry name" value="YVTN repeat-like/Quinoprotein amine dehydrogenase"/>
    <property type="match status" value="2"/>
</dbReference>
<dbReference type="RefSeq" id="XP_031023975.1">
    <property type="nucleotide sequence ID" value="XM_031170070.1"/>
</dbReference>
<comment type="subcellular location">
    <subcellularLocation>
        <location evidence="1">Cytoplasm</location>
        <location evidence="1">Cytoskeleton</location>
    </subcellularLocation>
</comment>
<dbReference type="PANTHER" id="PTHR12442:SF22">
    <property type="entry name" value="CYTOPLASMIC DYNEIN 1 INTERMEDIATE CHAIN-RELATED"/>
    <property type="match status" value="1"/>
</dbReference>
<feature type="repeat" description="WD" evidence="7">
    <location>
        <begin position="437"/>
        <end position="481"/>
    </location>
</feature>
<dbReference type="OrthoDB" id="366230at2759"/>
<feature type="compositionally biased region" description="Polar residues" evidence="8">
    <location>
        <begin position="77"/>
        <end position="86"/>
    </location>
</feature>
<protein>
    <submittedName>
        <fullName evidence="9">Uncharacterized protein</fullName>
    </submittedName>
</protein>
<organism evidence="9 10">
    <name type="scientific">Synchytrium microbalum</name>
    <dbReference type="NCBI Taxonomy" id="1806994"/>
    <lineage>
        <taxon>Eukaryota</taxon>
        <taxon>Fungi</taxon>
        <taxon>Fungi incertae sedis</taxon>
        <taxon>Chytridiomycota</taxon>
        <taxon>Chytridiomycota incertae sedis</taxon>
        <taxon>Chytridiomycetes</taxon>
        <taxon>Synchytriales</taxon>
        <taxon>Synchytriaceae</taxon>
        <taxon>Synchytrium</taxon>
    </lineage>
</organism>
<gene>
    <name evidence="9" type="ORF">SmJEL517_g04142</name>
</gene>
<keyword evidence="4 7" id="KW-0853">WD repeat</keyword>
<proteinExistence type="inferred from homology"/>
<dbReference type="GO" id="GO:0045503">
    <property type="term" value="F:dynein light chain binding"/>
    <property type="evidence" value="ECO:0007669"/>
    <property type="project" value="TreeGrafter"/>
</dbReference>
<keyword evidence="6" id="KW-0206">Cytoskeleton</keyword>
<evidence type="ECO:0000256" key="4">
    <source>
        <dbReference type="ARBA" id="ARBA00022574"/>
    </source>
</evidence>
<feature type="compositionally biased region" description="Basic and acidic residues" evidence="8">
    <location>
        <begin position="1"/>
        <end position="28"/>
    </location>
</feature>
<dbReference type="InterPro" id="IPR001680">
    <property type="entry name" value="WD40_rpt"/>
</dbReference>
<dbReference type="GO" id="GO:0045504">
    <property type="term" value="F:dynein heavy chain binding"/>
    <property type="evidence" value="ECO:0007669"/>
    <property type="project" value="TreeGrafter"/>
</dbReference>
<dbReference type="Proteomes" id="UP000319731">
    <property type="component" value="Unassembled WGS sequence"/>
</dbReference>
<dbReference type="STRING" id="1806994.A0A507C0E4"/>
<evidence type="ECO:0000256" key="6">
    <source>
        <dbReference type="ARBA" id="ARBA00023212"/>
    </source>
</evidence>
<evidence type="ECO:0000313" key="10">
    <source>
        <dbReference type="Proteomes" id="UP000319731"/>
    </source>
</evidence>
<dbReference type="PANTHER" id="PTHR12442">
    <property type="entry name" value="DYNEIN INTERMEDIATE CHAIN"/>
    <property type="match status" value="1"/>
</dbReference>
<dbReference type="SUPFAM" id="SSF50978">
    <property type="entry name" value="WD40 repeat-like"/>
    <property type="match status" value="1"/>
</dbReference>
<sequence>MADARKQELERKRQKLLELRKQKDERKTAAPTARSTLAGGMYQDRSDIDDLVSALIGDKTQSSPTRSSTGIRAASPAVSNPDSTTGGIAASKGDESESVVDKTVEKYVPNLSSVEFLILDIPPKEKVIYSKEVQTSEWKPEPAIEAQTSPVSVTPPQIAPAATPILQTEPTILDDKEAPILPKLTEEEKERILMSDRFLGFFEQSTKIVERALNDRYDFMVDYTAGDDLDRSASTEVKEVCTFYDERWTRNRALTSVGWSPKFPELLLGSYNKNTSSPNDPDGLVLVWNLHLAERPEFIFHAQSDVTSAIFSEFHQNLIVGGTSTGQIVLWDTRSKSIPVLKTPLSSSGHAHPVYGMSMVGTQNAHNLISASTDGMEILELIHPSHPKTPEVSVTCMGFTHTDSSTFWVGTEEGSIYQAFRYDRAGSKAGLNLLDVYKGHYGMITGLHFHPANEFSDLFLSSSVDWTLKLWSAKSSAKPSTSATTIHPIASFENADDHIYDVKWSPVHSGVFASVDASGKFDVYDLTQEAEVPTVSIHVGNGMALNKLDWDKEGRRTALGSSDGYLYVYDVGELSQPRSDHLSNLSKVVNGFETALPSLVE</sequence>
<feature type="region of interest" description="Disordered" evidence="8">
    <location>
        <begin position="55"/>
        <end position="96"/>
    </location>
</feature>
<keyword evidence="10" id="KW-1185">Reference proteome</keyword>
<evidence type="ECO:0000256" key="8">
    <source>
        <dbReference type="SAM" id="MobiDB-lite"/>
    </source>
</evidence>
<comment type="caution">
    <text evidence="9">The sequence shown here is derived from an EMBL/GenBank/DDBJ whole genome shotgun (WGS) entry which is preliminary data.</text>
</comment>
<keyword evidence="5" id="KW-0677">Repeat</keyword>
<reference evidence="9 10" key="1">
    <citation type="journal article" date="2019" name="Sci. Rep.">
        <title>Comparative genomics of chytrid fungi reveal insights into the obligate biotrophic and pathogenic lifestyle of Synchytrium endobioticum.</title>
        <authorList>
            <person name="van de Vossenberg B.T.L.H."/>
            <person name="Warris S."/>
            <person name="Nguyen H.D.T."/>
            <person name="van Gent-Pelzer M.P.E."/>
            <person name="Joly D.L."/>
            <person name="van de Geest H.C."/>
            <person name="Bonants P.J.M."/>
            <person name="Smith D.S."/>
            <person name="Levesque C.A."/>
            <person name="van der Lee T.A.J."/>
        </authorList>
    </citation>
    <scope>NUCLEOTIDE SEQUENCE [LARGE SCALE GENOMIC DNA]</scope>
    <source>
        <strain evidence="9 10">JEL517</strain>
    </source>
</reference>
<dbReference type="Pfam" id="PF00400">
    <property type="entry name" value="WD40"/>
    <property type="match status" value="1"/>
</dbReference>
<evidence type="ECO:0000313" key="9">
    <source>
        <dbReference type="EMBL" id="TPX32838.1"/>
    </source>
</evidence>
<evidence type="ECO:0000256" key="2">
    <source>
        <dbReference type="ARBA" id="ARBA00011059"/>
    </source>
</evidence>
<evidence type="ECO:0000256" key="1">
    <source>
        <dbReference type="ARBA" id="ARBA00004245"/>
    </source>
</evidence>
<dbReference type="InterPro" id="IPR025956">
    <property type="entry name" value="DYNC1I1/DYNC1I2"/>
</dbReference>
<dbReference type="GO" id="GO:0005868">
    <property type="term" value="C:cytoplasmic dynein complex"/>
    <property type="evidence" value="ECO:0007669"/>
    <property type="project" value="InterPro"/>
</dbReference>
<feature type="compositionally biased region" description="Polar residues" evidence="8">
    <location>
        <begin position="59"/>
        <end position="70"/>
    </location>
</feature>
<dbReference type="PROSITE" id="PS50082">
    <property type="entry name" value="WD_REPEATS_2"/>
    <property type="match status" value="1"/>
</dbReference>
<evidence type="ECO:0000256" key="7">
    <source>
        <dbReference type="PROSITE-ProRule" id="PRU00221"/>
    </source>
</evidence>
<evidence type="ECO:0000256" key="3">
    <source>
        <dbReference type="ARBA" id="ARBA00022490"/>
    </source>
</evidence>
<dbReference type="InterPro" id="IPR050687">
    <property type="entry name" value="Dynein_IC"/>
</dbReference>
<dbReference type="EMBL" id="QEAO01000026">
    <property type="protein sequence ID" value="TPX32838.1"/>
    <property type="molecule type" value="Genomic_DNA"/>
</dbReference>
<comment type="similarity">
    <text evidence="2">Belongs to the dynein intermediate chain family.</text>
</comment>
<dbReference type="AlphaFoldDB" id="A0A507C0E4"/>
<name>A0A507C0E4_9FUNG</name>
<dbReference type="InterPro" id="IPR015943">
    <property type="entry name" value="WD40/YVTN_repeat-like_dom_sf"/>
</dbReference>
<dbReference type="SMART" id="SM00320">
    <property type="entry name" value="WD40"/>
    <property type="match status" value="5"/>
</dbReference>
<dbReference type="GeneID" id="42005367"/>
<dbReference type="InterPro" id="IPR036322">
    <property type="entry name" value="WD40_repeat_dom_sf"/>
</dbReference>
<evidence type="ECO:0000256" key="5">
    <source>
        <dbReference type="ARBA" id="ARBA00022737"/>
    </source>
</evidence>
<feature type="region of interest" description="Disordered" evidence="8">
    <location>
        <begin position="1"/>
        <end position="43"/>
    </location>
</feature>
<dbReference type="GO" id="GO:0010970">
    <property type="term" value="P:transport along microtubule"/>
    <property type="evidence" value="ECO:0007669"/>
    <property type="project" value="TreeGrafter"/>
</dbReference>